<dbReference type="SUPFAM" id="SSF74650">
    <property type="entry name" value="Galactose mutarotase-like"/>
    <property type="match status" value="1"/>
</dbReference>
<dbReference type="PATRIC" id="fig|1224164.3.peg.1113"/>
<dbReference type="STRING" id="1224164.B843_05570"/>
<dbReference type="eggNOG" id="COG2017">
    <property type="taxonomic scope" value="Bacteria"/>
</dbReference>
<dbReference type="CDD" id="cd09022">
    <property type="entry name" value="Aldose_epim_Ec_YihR"/>
    <property type="match status" value="1"/>
</dbReference>
<sequence>MTQTVTGTGIPAPAGTRTLAIEHGDYRAELSTLGAGLKSLTFQGRPLVEDYPDGEVPPLTAGLVLAPWPNRTADGRFTFDGATHQLEITEPERNNAIHGLVLGKVWEVTGHEPGQVKLHTTIEPAPGWPWPIELSATYRLTDEGLLATFDAETREDRPVPFAFGWHTYLQAQGAHVDSCRLTMAVDKHLPLEPTRNLPRGEATCDETTTAMQEGIAMAGRVFDDCFGSAGASRTLLVDAYGNGTEMTCSDNLRWFQVFTPDDTIDVPFPGKERGRALAVEPMSAPPNALASGTDIVDLHGNPQRYEVRIAAVTAQTS</sequence>
<dbReference type="PANTHER" id="PTHR10091:SF0">
    <property type="entry name" value="GALACTOSE MUTAROTASE"/>
    <property type="match status" value="1"/>
</dbReference>
<dbReference type="InterPro" id="IPR014718">
    <property type="entry name" value="GH-type_carb-bd"/>
</dbReference>
<dbReference type="Proteomes" id="UP000019222">
    <property type="component" value="Chromosome"/>
</dbReference>
<organism evidence="1 2">
    <name type="scientific">Corynebacterium vitaeruminis DSM 20294</name>
    <dbReference type="NCBI Taxonomy" id="1224164"/>
    <lineage>
        <taxon>Bacteria</taxon>
        <taxon>Bacillati</taxon>
        <taxon>Actinomycetota</taxon>
        <taxon>Actinomycetes</taxon>
        <taxon>Mycobacteriales</taxon>
        <taxon>Corynebacteriaceae</taxon>
        <taxon>Corynebacterium</taxon>
    </lineage>
</organism>
<dbReference type="HOGENOM" id="CLU_052486_1_1_11"/>
<dbReference type="InterPro" id="IPR037480">
    <property type="entry name" value="YihR-like"/>
</dbReference>
<name>W5Y0Q2_9CORY</name>
<reference evidence="1 2" key="1">
    <citation type="submission" date="2013-02" db="EMBL/GenBank/DDBJ databases">
        <title>The complete genome sequence of Corynebacterium vitaeruminis DSM 20294.</title>
        <authorList>
            <person name="Ruckert C."/>
            <person name="Albersmeier A."/>
            <person name="Kalinowski J."/>
        </authorList>
    </citation>
    <scope>NUCLEOTIDE SEQUENCE [LARGE SCALE GENOMIC DNA]</scope>
    <source>
        <strain evidence="2">ATCC 10234</strain>
    </source>
</reference>
<dbReference type="AlphaFoldDB" id="W5Y0Q2"/>
<dbReference type="GO" id="GO:0004034">
    <property type="term" value="F:aldose 1-epimerase activity"/>
    <property type="evidence" value="ECO:0007669"/>
    <property type="project" value="TreeGrafter"/>
</dbReference>
<dbReference type="GO" id="GO:0030246">
    <property type="term" value="F:carbohydrate binding"/>
    <property type="evidence" value="ECO:0007669"/>
    <property type="project" value="InterPro"/>
</dbReference>
<dbReference type="RefSeq" id="WP_025252533.1">
    <property type="nucleotide sequence ID" value="NZ_CP004353.1"/>
</dbReference>
<keyword evidence="2" id="KW-1185">Reference proteome</keyword>
<dbReference type="InterPro" id="IPR011013">
    <property type="entry name" value="Gal_mutarotase_sf_dom"/>
</dbReference>
<gene>
    <name evidence="1" type="ORF">B843_05570</name>
</gene>
<dbReference type="GO" id="GO:0033499">
    <property type="term" value="P:galactose catabolic process via UDP-galactose, Leloir pathway"/>
    <property type="evidence" value="ECO:0007669"/>
    <property type="project" value="TreeGrafter"/>
</dbReference>
<dbReference type="Gene3D" id="2.70.98.10">
    <property type="match status" value="1"/>
</dbReference>
<proteinExistence type="predicted"/>
<dbReference type="InterPro" id="IPR008183">
    <property type="entry name" value="Aldose_1/G6P_1-epimerase"/>
</dbReference>
<dbReference type="PANTHER" id="PTHR10091">
    <property type="entry name" value="ALDOSE-1-EPIMERASE"/>
    <property type="match status" value="1"/>
</dbReference>
<protein>
    <submittedName>
        <fullName evidence="1">Putative aldose 1-epimerase</fullName>
    </submittedName>
</protein>
<dbReference type="EMBL" id="CP004353">
    <property type="protein sequence ID" value="AHI22499.1"/>
    <property type="molecule type" value="Genomic_DNA"/>
</dbReference>
<evidence type="ECO:0000313" key="2">
    <source>
        <dbReference type="Proteomes" id="UP000019222"/>
    </source>
</evidence>
<dbReference type="GO" id="GO:0006006">
    <property type="term" value="P:glucose metabolic process"/>
    <property type="evidence" value="ECO:0007669"/>
    <property type="project" value="TreeGrafter"/>
</dbReference>
<dbReference type="KEGG" id="cvt:B843_05570"/>
<accession>W5Y0Q2</accession>
<dbReference type="Pfam" id="PF01263">
    <property type="entry name" value="Aldose_epim"/>
    <property type="match status" value="1"/>
</dbReference>
<evidence type="ECO:0000313" key="1">
    <source>
        <dbReference type="EMBL" id="AHI22499.1"/>
    </source>
</evidence>